<reference evidence="2" key="1">
    <citation type="submission" date="2013-09" db="EMBL/GenBank/DDBJ databases">
        <title>Corchorus olitorius genome sequencing.</title>
        <authorList>
            <person name="Alam M."/>
            <person name="Haque M.S."/>
            <person name="Islam M.S."/>
            <person name="Emdad E.M."/>
            <person name="Islam M.M."/>
            <person name="Ahmed B."/>
            <person name="Halim A."/>
            <person name="Hossen Q.M.M."/>
            <person name="Hossain M.Z."/>
            <person name="Ahmed R."/>
            <person name="Khan M.M."/>
            <person name="Islam R."/>
            <person name="Rashid M.M."/>
            <person name="Khan S.A."/>
            <person name="Rahman M.S."/>
            <person name="Alam M."/>
            <person name="Yahiya A.S."/>
            <person name="Khan M.S."/>
            <person name="Azam M.S."/>
            <person name="Haque T."/>
            <person name="Lashkar M.Z.H."/>
            <person name="Akhand A.I."/>
            <person name="Morshed G."/>
            <person name="Roy S."/>
            <person name="Uddin K.S."/>
            <person name="Rabeya T."/>
            <person name="Hossain A.S."/>
            <person name="Chowdhury A."/>
            <person name="Snigdha A.R."/>
            <person name="Mortoza M.S."/>
            <person name="Matin S.A."/>
            <person name="Hoque S.M.E."/>
            <person name="Islam M.K."/>
            <person name="Roy D.K."/>
            <person name="Haider R."/>
            <person name="Moosa M.M."/>
            <person name="Elias S.M."/>
            <person name="Hasan A.M."/>
            <person name="Jahan S."/>
            <person name="Shafiuddin M."/>
            <person name="Mahmood N."/>
            <person name="Shommy N.S."/>
        </authorList>
    </citation>
    <scope>NUCLEOTIDE SEQUENCE [LARGE SCALE GENOMIC DNA]</scope>
    <source>
        <strain evidence="2">cv. O-4</strain>
    </source>
</reference>
<dbReference type="EMBL" id="AWUE01017314">
    <property type="protein sequence ID" value="OMO87493.1"/>
    <property type="molecule type" value="Genomic_DNA"/>
</dbReference>
<evidence type="ECO:0000313" key="1">
    <source>
        <dbReference type="EMBL" id="OMO87493.1"/>
    </source>
</evidence>
<dbReference type="AlphaFoldDB" id="A0A1R3IY52"/>
<gene>
    <name evidence="1" type="ORF">COLO4_20648</name>
</gene>
<sequence length="69" mass="8011">MERIQGEGCMECMYSVREMMSPPSVRRESRCVERESGKIRVVAVEVVEKWERDFCMGRLLKIRSGVEVG</sequence>
<dbReference type="Proteomes" id="UP000187203">
    <property type="component" value="Unassembled WGS sequence"/>
</dbReference>
<organism evidence="1 2">
    <name type="scientific">Corchorus olitorius</name>
    <dbReference type="NCBI Taxonomy" id="93759"/>
    <lineage>
        <taxon>Eukaryota</taxon>
        <taxon>Viridiplantae</taxon>
        <taxon>Streptophyta</taxon>
        <taxon>Embryophyta</taxon>
        <taxon>Tracheophyta</taxon>
        <taxon>Spermatophyta</taxon>
        <taxon>Magnoliopsida</taxon>
        <taxon>eudicotyledons</taxon>
        <taxon>Gunneridae</taxon>
        <taxon>Pentapetalae</taxon>
        <taxon>rosids</taxon>
        <taxon>malvids</taxon>
        <taxon>Malvales</taxon>
        <taxon>Malvaceae</taxon>
        <taxon>Grewioideae</taxon>
        <taxon>Apeibeae</taxon>
        <taxon>Corchorus</taxon>
    </lineage>
</organism>
<comment type="caution">
    <text evidence="1">The sequence shown here is derived from an EMBL/GenBank/DDBJ whole genome shotgun (WGS) entry which is preliminary data.</text>
</comment>
<protein>
    <submittedName>
        <fullName evidence="1">Uncharacterized protein</fullName>
    </submittedName>
</protein>
<name>A0A1R3IY52_9ROSI</name>
<evidence type="ECO:0000313" key="2">
    <source>
        <dbReference type="Proteomes" id="UP000187203"/>
    </source>
</evidence>
<proteinExistence type="predicted"/>
<accession>A0A1R3IY52</accession>
<keyword evidence="2" id="KW-1185">Reference proteome</keyword>